<sequence length="65" mass="7620">MFNMRVYLGKDKVLGYGEKCSAYRAVTGLVECVKGKGHKLFMDNFFSSPQLFLELHRKYEEIHRC</sequence>
<evidence type="ECO:0000259" key="1">
    <source>
        <dbReference type="Pfam" id="PF13843"/>
    </source>
</evidence>
<gene>
    <name evidence="2" type="ORF">X975_06212</name>
</gene>
<accession>A0A087UIG9</accession>
<reference evidence="2 3" key="1">
    <citation type="submission" date="2013-11" db="EMBL/GenBank/DDBJ databases">
        <title>Genome sequencing of Stegodyphus mimosarum.</title>
        <authorList>
            <person name="Bechsgaard J."/>
        </authorList>
    </citation>
    <scope>NUCLEOTIDE SEQUENCE [LARGE SCALE GENOMIC DNA]</scope>
</reference>
<evidence type="ECO:0000313" key="3">
    <source>
        <dbReference type="Proteomes" id="UP000054359"/>
    </source>
</evidence>
<dbReference type="OrthoDB" id="6778319at2759"/>
<protein>
    <recommendedName>
        <fullName evidence="1">PiggyBac transposable element-derived protein domain-containing protein</fullName>
    </recommendedName>
</protein>
<dbReference type="Proteomes" id="UP000054359">
    <property type="component" value="Unassembled WGS sequence"/>
</dbReference>
<organism evidence="2 3">
    <name type="scientific">Stegodyphus mimosarum</name>
    <name type="common">African social velvet spider</name>
    <dbReference type="NCBI Taxonomy" id="407821"/>
    <lineage>
        <taxon>Eukaryota</taxon>
        <taxon>Metazoa</taxon>
        <taxon>Ecdysozoa</taxon>
        <taxon>Arthropoda</taxon>
        <taxon>Chelicerata</taxon>
        <taxon>Arachnida</taxon>
        <taxon>Araneae</taxon>
        <taxon>Araneomorphae</taxon>
        <taxon>Entelegynae</taxon>
        <taxon>Eresoidea</taxon>
        <taxon>Eresidae</taxon>
        <taxon>Stegodyphus</taxon>
    </lineage>
</organism>
<dbReference type="InterPro" id="IPR029526">
    <property type="entry name" value="PGBD"/>
</dbReference>
<feature type="non-terminal residue" evidence="2">
    <location>
        <position position="65"/>
    </location>
</feature>
<proteinExistence type="predicted"/>
<name>A0A087UIG9_STEMI</name>
<evidence type="ECO:0000313" key="2">
    <source>
        <dbReference type="EMBL" id="KFM77158.1"/>
    </source>
</evidence>
<keyword evidence="3" id="KW-1185">Reference proteome</keyword>
<feature type="domain" description="PiggyBac transposable element-derived protein" evidence="1">
    <location>
        <begin position="2"/>
        <end position="58"/>
    </location>
</feature>
<dbReference type="Pfam" id="PF13843">
    <property type="entry name" value="DDE_Tnp_1_7"/>
    <property type="match status" value="1"/>
</dbReference>
<dbReference type="EMBL" id="KK119953">
    <property type="protein sequence ID" value="KFM77158.1"/>
    <property type="molecule type" value="Genomic_DNA"/>
</dbReference>
<dbReference type="AlphaFoldDB" id="A0A087UIG9"/>